<keyword evidence="1" id="KW-0472">Membrane</keyword>
<sequence>MAGKMFLSVVYNIAIFICLYTVYWGFTNHRYDFLTGAVVLAAIFIVLKVRLLKEVRAMEDPKTK</sequence>
<dbReference type="EMBL" id="BMDO01000012">
    <property type="protein sequence ID" value="GGI52355.1"/>
    <property type="molecule type" value="Genomic_DNA"/>
</dbReference>
<organism evidence="2 3">
    <name type="scientific">Mucilaginibacter galii</name>
    <dbReference type="NCBI Taxonomy" id="2005073"/>
    <lineage>
        <taxon>Bacteria</taxon>
        <taxon>Pseudomonadati</taxon>
        <taxon>Bacteroidota</taxon>
        <taxon>Sphingobacteriia</taxon>
        <taxon>Sphingobacteriales</taxon>
        <taxon>Sphingobacteriaceae</taxon>
        <taxon>Mucilaginibacter</taxon>
    </lineage>
</organism>
<keyword evidence="1" id="KW-1133">Transmembrane helix</keyword>
<dbReference type="Proteomes" id="UP000662074">
    <property type="component" value="Unassembled WGS sequence"/>
</dbReference>
<name>A0A917N2V5_9SPHI</name>
<evidence type="ECO:0000313" key="2">
    <source>
        <dbReference type="EMBL" id="GGI52355.1"/>
    </source>
</evidence>
<gene>
    <name evidence="2" type="ORF">GCM10011425_35670</name>
</gene>
<reference evidence="2" key="1">
    <citation type="journal article" date="2014" name="Int. J. Syst. Evol. Microbiol.">
        <title>Complete genome sequence of Corynebacterium casei LMG S-19264T (=DSM 44701T), isolated from a smear-ripened cheese.</title>
        <authorList>
            <consortium name="US DOE Joint Genome Institute (JGI-PGF)"/>
            <person name="Walter F."/>
            <person name="Albersmeier A."/>
            <person name="Kalinowski J."/>
            <person name="Ruckert C."/>
        </authorList>
    </citation>
    <scope>NUCLEOTIDE SEQUENCE</scope>
    <source>
        <strain evidence="2">CCM 8711</strain>
    </source>
</reference>
<feature type="transmembrane region" description="Helical" evidence="1">
    <location>
        <begin position="9"/>
        <end position="27"/>
    </location>
</feature>
<keyword evidence="1" id="KW-0812">Transmembrane</keyword>
<protein>
    <submittedName>
        <fullName evidence="2">Uncharacterized protein</fullName>
    </submittedName>
</protein>
<comment type="caution">
    <text evidence="2">The sequence shown here is derived from an EMBL/GenBank/DDBJ whole genome shotgun (WGS) entry which is preliminary data.</text>
</comment>
<dbReference type="Pfam" id="PF19885">
    <property type="entry name" value="DUF6358"/>
    <property type="match status" value="1"/>
</dbReference>
<proteinExistence type="predicted"/>
<dbReference type="RefSeq" id="WP_188418469.1">
    <property type="nucleotide sequence ID" value="NZ_BMDO01000012.1"/>
</dbReference>
<accession>A0A917N2V5</accession>
<keyword evidence="3" id="KW-1185">Reference proteome</keyword>
<reference evidence="2" key="2">
    <citation type="submission" date="2020-09" db="EMBL/GenBank/DDBJ databases">
        <authorList>
            <person name="Sun Q."/>
            <person name="Sedlacek I."/>
        </authorList>
    </citation>
    <scope>NUCLEOTIDE SEQUENCE</scope>
    <source>
        <strain evidence="2">CCM 8711</strain>
    </source>
</reference>
<evidence type="ECO:0000313" key="3">
    <source>
        <dbReference type="Proteomes" id="UP000662074"/>
    </source>
</evidence>
<dbReference type="AlphaFoldDB" id="A0A917N2V5"/>
<feature type="transmembrane region" description="Helical" evidence="1">
    <location>
        <begin position="33"/>
        <end position="52"/>
    </location>
</feature>
<evidence type="ECO:0000256" key="1">
    <source>
        <dbReference type="SAM" id="Phobius"/>
    </source>
</evidence>
<dbReference type="InterPro" id="IPR045938">
    <property type="entry name" value="DUF6358"/>
</dbReference>